<feature type="transmembrane region" description="Helical" evidence="6">
    <location>
        <begin position="100"/>
        <end position="120"/>
    </location>
</feature>
<keyword evidence="5 6" id="KW-0472">Membrane</keyword>
<dbReference type="NCBIfam" id="TIGR03408">
    <property type="entry name" value="urea_trans_UrtC"/>
    <property type="match status" value="1"/>
</dbReference>
<evidence type="ECO:0000313" key="8">
    <source>
        <dbReference type="Proteomes" id="UP001596098"/>
    </source>
</evidence>
<gene>
    <name evidence="7" type="primary">urtC</name>
    <name evidence="7" type="ORF">ACFPWU_09680</name>
</gene>
<evidence type="ECO:0000256" key="5">
    <source>
        <dbReference type="ARBA" id="ARBA00023136"/>
    </source>
</evidence>
<dbReference type="Proteomes" id="UP001596098">
    <property type="component" value="Unassembled WGS sequence"/>
</dbReference>
<feature type="transmembrane region" description="Helical" evidence="6">
    <location>
        <begin position="353"/>
        <end position="376"/>
    </location>
</feature>
<evidence type="ECO:0000256" key="3">
    <source>
        <dbReference type="ARBA" id="ARBA00022692"/>
    </source>
</evidence>
<dbReference type="InterPro" id="IPR043428">
    <property type="entry name" value="LivM-like"/>
</dbReference>
<feature type="transmembrane region" description="Helical" evidence="6">
    <location>
        <begin position="280"/>
        <end position="303"/>
    </location>
</feature>
<evidence type="ECO:0000256" key="4">
    <source>
        <dbReference type="ARBA" id="ARBA00022989"/>
    </source>
</evidence>
<dbReference type="InterPro" id="IPR017778">
    <property type="entry name" value="ABC_transptr_urea_perm_UrtC"/>
</dbReference>
<feature type="transmembrane region" description="Helical" evidence="6">
    <location>
        <begin position="229"/>
        <end position="248"/>
    </location>
</feature>
<dbReference type="RefSeq" id="WP_128221848.1">
    <property type="nucleotide sequence ID" value="NZ_CP034929.1"/>
</dbReference>
<reference evidence="8" key="1">
    <citation type="journal article" date="2019" name="Int. J. Syst. Evol. Microbiol.">
        <title>The Global Catalogue of Microorganisms (GCM) 10K type strain sequencing project: providing services to taxonomists for standard genome sequencing and annotation.</title>
        <authorList>
            <consortium name="The Broad Institute Genomics Platform"/>
            <consortium name="The Broad Institute Genome Sequencing Center for Infectious Disease"/>
            <person name="Wu L."/>
            <person name="Ma J."/>
        </authorList>
    </citation>
    <scope>NUCLEOTIDE SEQUENCE [LARGE SCALE GENOMIC DNA]</scope>
    <source>
        <strain evidence="8">DFY28</strain>
    </source>
</reference>
<feature type="transmembrane region" description="Helical" evidence="6">
    <location>
        <begin position="315"/>
        <end position="341"/>
    </location>
</feature>
<keyword evidence="8" id="KW-1185">Reference proteome</keyword>
<dbReference type="CDD" id="cd06581">
    <property type="entry name" value="TM_PBP1_LivM_like"/>
    <property type="match status" value="1"/>
</dbReference>
<evidence type="ECO:0000256" key="6">
    <source>
        <dbReference type="SAM" id="Phobius"/>
    </source>
</evidence>
<dbReference type="PANTHER" id="PTHR30482:SF4">
    <property type="entry name" value="SLR1201 PROTEIN"/>
    <property type="match status" value="1"/>
</dbReference>
<comment type="caution">
    <text evidence="7">The sequence shown here is derived from an EMBL/GenBank/DDBJ whole genome shotgun (WGS) entry which is preliminary data.</text>
</comment>
<name>A0ABW1QWK9_9ACTN</name>
<dbReference type="Pfam" id="PF02653">
    <property type="entry name" value="BPD_transp_2"/>
    <property type="match status" value="1"/>
</dbReference>
<comment type="subcellular location">
    <subcellularLocation>
        <location evidence="1">Cell membrane</location>
        <topology evidence="1">Multi-pass membrane protein</topology>
    </subcellularLocation>
</comment>
<evidence type="ECO:0000256" key="1">
    <source>
        <dbReference type="ARBA" id="ARBA00004651"/>
    </source>
</evidence>
<feature type="transmembrane region" description="Helical" evidence="6">
    <location>
        <begin position="180"/>
        <end position="199"/>
    </location>
</feature>
<feature type="transmembrane region" description="Helical" evidence="6">
    <location>
        <begin position="50"/>
        <end position="68"/>
    </location>
</feature>
<keyword evidence="3 6" id="KW-0812">Transmembrane</keyword>
<accession>A0ABW1QWK9</accession>
<keyword evidence="4 6" id="KW-1133">Transmembrane helix</keyword>
<proteinExistence type="predicted"/>
<dbReference type="InterPro" id="IPR001851">
    <property type="entry name" value="ABC_transp_permease"/>
</dbReference>
<sequence length="386" mass="40075">MSTTHTPAGHTPAGTTETAAATAALGTTGPRTWRTAPPDVSGGWRPSGALVGYVVLALALLLVAPAVLEPFRLGLLAKYCCWAIAAVGIGLAWGRGGMLVLGQGIYFGLGAYAMAMHMLLADAGPEGIPDFMNLYAGGVMPTWWEPFRSPVVTLVAIVVVPAAVAGLLGLAIFKRRVKGAYFAILSQALTAAFALLLIGQVKTTGGFNGLNNFQSFFGYSLYDPANQQMLYFLAAGTLLAAVALTSWLNSTRFGELLVATRDAEERVRFLGHDPANIKTVAYVVAAVLAAIGGALFVPIVGIISPEQVGVTASIAMVAGVALGGRASLLGPAVGALVIGYAETYLSESFPGSWSYFQGALFVFVVLLLPGGIAQLLTRRSKKEVPA</sequence>
<keyword evidence="2" id="KW-1003">Cell membrane</keyword>
<evidence type="ECO:0000313" key="7">
    <source>
        <dbReference type="EMBL" id="MFC6153926.1"/>
    </source>
</evidence>
<feature type="transmembrane region" description="Helical" evidence="6">
    <location>
        <begin position="150"/>
        <end position="173"/>
    </location>
</feature>
<protein>
    <submittedName>
        <fullName evidence="7">Urea ABC transporter permease subunit UrtC</fullName>
    </submittedName>
</protein>
<organism evidence="7 8">
    <name type="scientific">Nocardioides yefusunii</name>
    <dbReference type="NCBI Taxonomy" id="2500546"/>
    <lineage>
        <taxon>Bacteria</taxon>
        <taxon>Bacillati</taxon>
        <taxon>Actinomycetota</taxon>
        <taxon>Actinomycetes</taxon>
        <taxon>Propionibacteriales</taxon>
        <taxon>Nocardioidaceae</taxon>
        <taxon>Nocardioides</taxon>
    </lineage>
</organism>
<evidence type="ECO:0000256" key="2">
    <source>
        <dbReference type="ARBA" id="ARBA00022475"/>
    </source>
</evidence>
<dbReference type="EMBL" id="JBHSQI010000005">
    <property type="protein sequence ID" value="MFC6153926.1"/>
    <property type="molecule type" value="Genomic_DNA"/>
</dbReference>
<dbReference type="PANTHER" id="PTHR30482">
    <property type="entry name" value="HIGH-AFFINITY BRANCHED-CHAIN AMINO ACID TRANSPORT SYSTEM PERMEASE"/>
    <property type="match status" value="1"/>
</dbReference>
<feature type="transmembrane region" description="Helical" evidence="6">
    <location>
        <begin position="75"/>
        <end position="94"/>
    </location>
</feature>